<accession>A0A0R1JMY1</accession>
<dbReference type="RefSeq" id="WP_056945110.1">
    <property type="nucleotide sequence ID" value="NZ_AZDT01000069.1"/>
</dbReference>
<sequence>MGPIEHTIFDTERAQRSVGGVYPMGTFVNLTPSDFDQTRTQLYPTRESLGFLNALRERRGTPVLTPTFFRSHPNRNRFITNTRGTVQELTDRYHRAFKVSAQGAELLDPWGNTASNHTLELTEVVDDQGSLYYVFAGGFPMIECKSDQLVNYRQNPYHQNVFTLNPMGGIIYHEASLQALVLALAQDYFHRELTPDQIVDHTKLQVVTSPFYRQGGLMVKQGTSPIRRLATVIKVVATWTPIEVL</sequence>
<dbReference type="STRING" id="1423773.FD30_GL001329"/>
<dbReference type="GeneID" id="84783291"/>
<reference evidence="1 2" key="1">
    <citation type="journal article" date="2015" name="Genome Announc.">
        <title>Expanding the biotechnology potential of lactobacilli through comparative genomics of 213 strains and associated genera.</title>
        <authorList>
            <person name="Sun Z."/>
            <person name="Harris H.M."/>
            <person name="McCann A."/>
            <person name="Guo C."/>
            <person name="Argimon S."/>
            <person name="Zhang W."/>
            <person name="Yang X."/>
            <person name="Jeffery I.B."/>
            <person name="Cooney J.C."/>
            <person name="Kagawa T.F."/>
            <person name="Liu W."/>
            <person name="Song Y."/>
            <person name="Salvetti E."/>
            <person name="Wrobel A."/>
            <person name="Rasinkangas P."/>
            <person name="Parkhill J."/>
            <person name="Rea M.C."/>
            <person name="O'Sullivan O."/>
            <person name="Ritari J."/>
            <person name="Douillard F.P."/>
            <person name="Paul Ross R."/>
            <person name="Yang R."/>
            <person name="Briner A.E."/>
            <person name="Felis G.E."/>
            <person name="de Vos W.M."/>
            <person name="Barrangou R."/>
            <person name="Klaenhammer T.R."/>
            <person name="Caufield P.W."/>
            <person name="Cui Y."/>
            <person name="Zhang H."/>
            <person name="O'Toole P.W."/>
        </authorList>
    </citation>
    <scope>NUCLEOTIDE SEQUENCE [LARGE SCALE GENOMIC DNA]</scope>
    <source>
        <strain evidence="1 2">DSM 19117</strain>
    </source>
</reference>
<organism evidence="1 2">
    <name type="scientific">Levilactobacillus namurensis DSM 19117</name>
    <dbReference type="NCBI Taxonomy" id="1423773"/>
    <lineage>
        <taxon>Bacteria</taxon>
        <taxon>Bacillati</taxon>
        <taxon>Bacillota</taxon>
        <taxon>Bacilli</taxon>
        <taxon>Lactobacillales</taxon>
        <taxon>Lactobacillaceae</taxon>
        <taxon>Levilactobacillus</taxon>
    </lineage>
</organism>
<evidence type="ECO:0000313" key="2">
    <source>
        <dbReference type="Proteomes" id="UP000051162"/>
    </source>
</evidence>
<gene>
    <name evidence="1" type="ORF">FD30_GL001329</name>
</gene>
<keyword evidence="2" id="KW-1185">Reference proteome</keyword>
<dbReference type="AlphaFoldDB" id="A0A0R1JMY1"/>
<name>A0A0R1JMY1_9LACO</name>
<dbReference type="EMBL" id="AZDT01000069">
    <property type="protein sequence ID" value="KRK72685.1"/>
    <property type="molecule type" value="Genomic_DNA"/>
</dbReference>
<proteinExistence type="predicted"/>
<dbReference type="PATRIC" id="fig|1423773.3.peg.1359"/>
<comment type="caution">
    <text evidence="1">The sequence shown here is derived from an EMBL/GenBank/DDBJ whole genome shotgun (WGS) entry which is preliminary data.</text>
</comment>
<protein>
    <submittedName>
        <fullName evidence="1">Uncharacterized protein</fullName>
    </submittedName>
</protein>
<dbReference type="Proteomes" id="UP000051162">
    <property type="component" value="Unassembled WGS sequence"/>
</dbReference>
<evidence type="ECO:0000313" key="1">
    <source>
        <dbReference type="EMBL" id="KRK72685.1"/>
    </source>
</evidence>